<dbReference type="GO" id="GO:0006325">
    <property type="term" value="P:chromatin organization"/>
    <property type="evidence" value="ECO:0007669"/>
    <property type="project" value="UniProtKB-KW"/>
</dbReference>
<dbReference type="PROSITE" id="PS50304">
    <property type="entry name" value="TUDOR"/>
    <property type="match status" value="1"/>
</dbReference>
<keyword evidence="10" id="KW-1185">Reference proteome</keyword>
<evidence type="ECO:0000256" key="3">
    <source>
        <dbReference type="ARBA" id="ARBA00022853"/>
    </source>
</evidence>
<dbReference type="SMART" id="SM00333">
    <property type="entry name" value="TUDOR"/>
    <property type="match status" value="1"/>
</dbReference>
<feature type="compositionally biased region" description="Basic and acidic residues" evidence="6">
    <location>
        <begin position="423"/>
        <end position="433"/>
    </location>
</feature>
<gene>
    <name evidence="9" type="ORF">L9F63_011663</name>
</gene>
<dbReference type="CDD" id="cd14297">
    <property type="entry name" value="UBA2_spUBP14_like"/>
    <property type="match status" value="1"/>
</dbReference>
<dbReference type="SUPFAM" id="SSF63748">
    <property type="entry name" value="Tudor/PWWP/MBT"/>
    <property type="match status" value="1"/>
</dbReference>
<dbReference type="InterPro" id="IPR013894">
    <property type="entry name" value="RMI1_OB"/>
</dbReference>
<reference evidence="9" key="2">
    <citation type="submission" date="2023-05" db="EMBL/GenBank/DDBJ databases">
        <authorList>
            <person name="Fouks B."/>
        </authorList>
    </citation>
    <scope>NUCLEOTIDE SEQUENCE</scope>
    <source>
        <strain evidence="9">Stay&amp;Tobe</strain>
        <tissue evidence="9">Testes</tissue>
    </source>
</reference>
<feature type="region of interest" description="Disordered" evidence="6">
    <location>
        <begin position="343"/>
        <end position="362"/>
    </location>
</feature>
<keyword evidence="4" id="KW-0539">Nucleus</keyword>
<dbReference type="EMBL" id="JASPKZ010001606">
    <property type="protein sequence ID" value="KAJ9597478.1"/>
    <property type="molecule type" value="Genomic_DNA"/>
</dbReference>
<dbReference type="InterPro" id="IPR015940">
    <property type="entry name" value="UBA"/>
</dbReference>
<evidence type="ECO:0000256" key="4">
    <source>
        <dbReference type="ARBA" id="ARBA00023242"/>
    </source>
</evidence>
<evidence type="ECO:0000313" key="9">
    <source>
        <dbReference type="EMBL" id="KAJ9597478.1"/>
    </source>
</evidence>
<dbReference type="Pfam" id="PF08585">
    <property type="entry name" value="RMI1_N_C"/>
    <property type="match status" value="1"/>
</dbReference>
<dbReference type="SMART" id="SM01161">
    <property type="entry name" value="DUF1767"/>
    <property type="match status" value="1"/>
</dbReference>
<comment type="subcellular location">
    <subcellularLocation>
        <location evidence="1">Nucleus</location>
    </subcellularLocation>
</comment>
<keyword evidence="3" id="KW-0156">Chromatin regulator</keyword>
<evidence type="ECO:0000256" key="5">
    <source>
        <dbReference type="ARBA" id="ARBA00035105"/>
    </source>
</evidence>
<evidence type="ECO:0000256" key="2">
    <source>
        <dbReference type="ARBA" id="ARBA00013421"/>
    </source>
</evidence>
<feature type="region of interest" description="Disordered" evidence="6">
    <location>
        <begin position="193"/>
        <end position="219"/>
    </location>
</feature>
<feature type="domain" description="Tudor" evidence="8">
    <location>
        <begin position="666"/>
        <end position="724"/>
    </location>
</feature>
<evidence type="ECO:0000256" key="1">
    <source>
        <dbReference type="ARBA" id="ARBA00004123"/>
    </source>
</evidence>
<dbReference type="AlphaFoldDB" id="A0AAD8EP78"/>
<dbReference type="Gene3D" id="1.10.8.10">
    <property type="entry name" value="DNA helicase RuvA subunit, C-terminal domain"/>
    <property type="match status" value="1"/>
</dbReference>
<dbReference type="Gene3D" id="2.40.50.770">
    <property type="entry name" value="RecQ-mediated genome instability protein Rmi1, C-terminal domain"/>
    <property type="match status" value="1"/>
</dbReference>
<dbReference type="PANTHER" id="PTHR13681:SF24">
    <property type="entry name" value="TUDOR DOMAIN-CONTAINING PROTEIN 3"/>
    <property type="match status" value="1"/>
</dbReference>
<comment type="caution">
    <text evidence="9">The sequence shown here is derived from an EMBL/GenBank/DDBJ whole genome shotgun (WGS) entry which is preliminary data.</text>
</comment>
<protein>
    <recommendedName>
        <fullName evidence="2">Tudor domain-containing protein 3</fullName>
    </recommendedName>
</protein>
<dbReference type="InterPro" id="IPR002999">
    <property type="entry name" value="Tudor"/>
</dbReference>
<dbReference type="Proteomes" id="UP001233999">
    <property type="component" value="Unassembled WGS sequence"/>
</dbReference>
<dbReference type="PANTHER" id="PTHR13681">
    <property type="entry name" value="SURVIVAL OF MOTOR NEURON-RELATED-SPLICING FACTOR 30-RELATED"/>
    <property type="match status" value="1"/>
</dbReference>
<feature type="region of interest" description="Disordered" evidence="6">
    <location>
        <begin position="280"/>
        <end position="334"/>
    </location>
</feature>
<evidence type="ECO:0000259" key="7">
    <source>
        <dbReference type="PROSITE" id="PS50030"/>
    </source>
</evidence>
<organism evidence="9 10">
    <name type="scientific">Diploptera punctata</name>
    <name type="common">Pacific beetle cockroach</name>
    <dbReference type="NCBI Taxonomy" id="6984"/>
    <lineage>
        <taxon>Eukaryota</taxon>
        <taxon>Metazoa</taxon>
        <taxon>Ecdysozoa</taxon>
        <taxon>Arthropoda</taxon>
        <taxon>Hexapoda</taxon>
        <taxon>Insecta</taxon>
        <taxon>Pterygota</taxon>
        <taxon>Neoptera</taxon>
        <taxon>Polyneoptera</taxon>
        <taxon>Dictyoptera</taxon>
        <taxon>Blattodea</taxon>
        <taxon>Blaberoidea</taxon>
        <taxon>Blaberidae</taxon>
        <taxon>Diplopterinae</taxon>
        <taxon>Diploptera</taxon>
    </lineage>
</organism>
<evidence type="ECO:0000259" key="8">
    <source>
        <dbReference type="PROSITE" id="PS50304"/>
    </source>
</evidence>
<feature type="non-terminal residue" evidence="9">
    <location>
        <position position="1"/>
    </location>
</feature>
<dbReference type="Gene3D" id="2.30.30.140">
    <property type="match status" value="1"/>
</dbReference>
<dbReference type="GO" id="GO:0005634">
    <property type="term" value="C:nucleus"/>
    <property type="evidence" value="ECO:0007669"/>
    <property type="project" value="UniProtKB-SubCell"/>
</dbReference>
<feature type="domain" description="UBA" evidence="7">
    <location>
        <begin position="242"/>
        <end position="282"/>
    </location>
</feature>
<evidence type="ECO:0000256" key="6">
    <source>
        <dbReference type="SAM" id="MobiDB-lite"/>
    </source>
</evidence>
<feature type="region of interest" description="Disordered" evidence="6">
    <location>
        <begin position="370"/>
        <end position="462"/>
    </location>
</feature>
<feature type="compositionally biased region" description="Polar residues" evidence="6">
    <location>
        <begin position="618"/>
        <end position="634"/>
    </location>
</feature>
<sequence length="724" mass="81648">MEIQEKLKELGWYLSSEGIQKIGENGSITDIRTLHQKALDFDLREIGTAAFPEELSKGKLDYIPGKIIVQIQKIRNVSAPKANEESRSAPRMLKLTLTDGLTCCQAVELEFSLLSFDKMRRTKLYLKDESISMAHGFMLLKTSCIEVLGGSVPALVEKWELNRSLAKHTRGRIGEEGGPPPWIPFGQKILKSNPHDRNFKSLDSGREKENKENAEFEAQRKDAIAEAARGGARKVFGGGNKPLLDHNVQQIVDSGFSVEQAEFALRQSRNNVERALRTLQKRIEGSSHEDNQRERERSDGKPKEEREKKKRGERDRDDETGVASKPSGNLSLFDFVQNKLPFQNEKEGDHKPGSSNSGFDYKYLSADMHKGGSNARGGRPDSGMFPQSRGGNRGNKSVHGGKGSGSDFREKGDTNSVYHNNLTHREERMEKSKHGPSGGNGSGGLSQQQKPPRFQNQQRYQQQHDMPYGHHQNWVNSYGHDTSYGGTWPGRNTVPNKMRSDYNAPSHHNSYGAVDYNDSIRKKSTRHKNLTNEDYGNKFETPLDVHTSHNLGGRNNCFGNVRTFGHQEEFQMNSAPKYSNHNNVNLSNETYDAGGYTRQNEHSDQVYAVDLSYKEPPLSSQNSSHSVTTPPSYGSSVYPTQTNFSTMVPSNIPPSNQYISDSKAWQWHKGDKCMAKYWEDNMYYNAEVTGVSERTCVVRFIEYGNFEEVLQDDCIPFTELPRMI</sequence>
<dbReference type="InterPro" id="IPR042470">
    <property type="entry name" value="RMI1_N_C_sf"/>
</dbReference>
<dbReference type="SUPFAM" id="SSF46934">
    <property type="entry name" value="UBA-like"/>
    <property type="match status" value="1"/>
</dbReference>
<accession>A0AAD8EP78</accession>
<feature type="compositionally biased region" description="Low complexity" evidence="6">
    <location>
        <begin position="445"/>
        <end position="462"/>
    </location>
</feature>
<feature type="region of interest" description="Disordered" evidence="6">
    <location>
        <begin position="615"/>
        <end position="634"/>
    </location>
</feature>
<proteinExistence type="predicted"/>
<name>A0AAD8EP78_DIPPU</name>
<dbReference type="PROSITE" id="PS50030">
    <property type="entry name" value="UBA"/>
    <property type="match status" value="1"/>
</dbReference>
<feature type="compositionally biased region" description="Basic and acidic residues" evidence="6">
    <location>
        <begin position="280"/>
        <end position="319"/>
    </location>
</feature>
<comment type="function">
    <text evidence="5">Scaffolding protein that specifically recognizes and binds dimethylarginine-containing proteins. Plays a role in the regulation of translation of target mRNAs by binding Arg/Gly-rich motifs (GAR) in dimethylarginine-containing proteins. In nucleus, acts as a coactivator: recognizes and binds asymmetric dimethylation on the core histone tails associated with transcriptional activation (H3R17me2a and H4R3me2a) and recruits proteins at these arginine-methylated loci. In cytoplasm, acts as an antiviral factor that participates in the assembly of stress granules together with G3BP1.</text>
</comment>
<reference evidence="9" key="1">
    <citation type="journal article" date="2023" name="IScience">
        <title>Live-bearing cockroach genome reveals convergent evolutionary mechanisms linked to viviparity in insects and beyond.</title>
        <authorList>
            <person name="Fouks B."/>
            <person name="Harrison M.C."/>
            <person name="Mikhailova A.A."/>
            <person name="Marchal E."/>
            <person name="English S."/>
            <person name="Carruthers M."/>
            <person name="Jennings E.C."/>
            <person name="Chiamaka E.L."/>
            <person name="Frigard R.A."/>
            <person name="Pippel M."/>
            <person name="Attardo G.M."/>
            <person name="Benoit J.B."/>
            <person name="Bornberg-Bauer E."/>
            <person name="Tobe S.S."/>
        </authorList>
    </citation>
    <scope>NUCLEOTIDE SEQUENCE</scope>
    <source>
        <strain evidence="9">Stay&amp;Tobe</strain>
    </source>
</reference>
<dbReference type="InterPro" id="IPR009060">
    <property type="entry name" value="UBA-like_sf"/>
</dbReference>
<evidence type="ECO:0000313" key="10">
    <source>
        <dbReference type="Proteomes" id="UP001233999"/>
    </source>
</evidence>